<dbReference type="EMBL" id="CAKKNE010000001">
    <property type="protein sequence ID" value="CAH0365994.1"/>
    <property type="molecule type" value="Genomic_DNA"/>
</dbReference>
<evidence type="ECO:0000256" key="6">
    <source>
        <dbReference type="PROSITE-ProRule" id="PRU00282"/>
    </source>
</evidence>
<dbReference type="Gene3D" id="1.50.40.10">
    <property type="entry name" value="Mitochondrial carrier domain"/>
    <property type="match status" value="2"/>
</dbReference>
<evidence type="ECO:0000256" key="3">
    <source>
        <dbReference type="ARBA" id="ARBA00022692"/>
    </source>
</evidence>
<dbReference type="InterPro" id="IPR023395">
    <property type="entry name" value="MCP_dom_sf"/>
</dbReference>
<dbReference type="PANTHER" id="PTHR46181">
    <property type="entry name" value="MITOCHONDRIAL GLYCINE TRANSPORTER"/>
    <property type="match status" value="1"/>
</dbReference>
<dbReference type="PANTHER" id="PTHR46181:SF3">
    <property type="entry name" value="MITOCHONDRIAL GLYCINE TRANSPORTER"/>
    <property type="match status" value="1"/>
</dbReference>
<protein>
    <submittedName>
        <fullName evidence="8">Uncharacterized protein</fullName>
    </submittedName>
</protein>
<dbReference type="InterPro" id="IPR002067">
    <property type="entry name" value="MCP"/>
</dbReference>
<dbReference type="GO" id="GO:0016020">
    <property type="term" value="C:membrane"/>
    <property type="evidence" value="ECO:0007669"/>
    <property type="project" value="UniProtKB-SubCell"/>
</dbReference>
<dbReference type="PROSITE" id="PS50920">
    <property type="entry name" value="SOLCAR"/>
    <property type="match status" value="3"/>
</dbReference>
<feature type="repeat" description="Solcar" evidence="6">
    <location>
        <begin position="1"/>
        <end position="86"/>
    </location>
</feature>
<comment type="caution">
    <text evidence="8">The sequence shown here is derived from an EMBL/GenBank/DDBJ whole genome shotgun (WGS) entry which is preliminary data.</text>
</comment>
<evidence type="ECO:0000256" key="7">
    <source>
        <dbReference type="RuleBase" id="RU000488"/>
    </source>
</evidence>
<comment type="subcellular location">
    <subcellularLocation>
        <location evidence="1">Membrane</location>
        <topology evidence="1">Multi-pass membrane protein</topology>
    </subcellularLocation>
</comment>
<dbReference type="GO" id="GO:1904983">
    <property type="term" value="P:glycine import into mitochondrion"/>
    <property type="evidence" value="ECO:0007669"/>
    <property type="project" value="TreeGrafter"/>
</dbReference>
<keyword evidence="5 6" id="KW-0472">Membrane</keyword>
<keyword evidence="2 7" id="KW-0813">Transport</keyword>
<dbReference type="GO" id="GO:0015187">
    <property type="term" value="F:glycine transmembrane transporter activity"/>
    <property type="evidence" value="ECO:0007669"/>
    <property type="project" value="TreeGrafter"/>
</dbReference>
<feature type="repeat" description="Solcar" evidence="6">
    <location>
        <begin position="182"/>
        <end position="253"/>
    </location>
</feature>
<feature type="repeat" description="Solcar" evidence="6">
    <location>
        <begin position="89"/>
        <end position="176"/>
    </location>
</feature>
<keyword evidence="4" id="KW-0677">Repeat</keyword>
<dbReference type="OrthoDB" id="409586at2759"/>
<sequence>MGGTAAAAGAISGTAVAVALQPFDVVRTRLQACAAAGRPRTAVNAVREIAAEGGAARLWRGTSAAALRVGGGAAIQFGSLRFLRTRSPPDAVNDAFIGAAARGASVVVMCPITTVKTRMEASHVGARQYRGVGDALVTIVRTQGAGALVRGLPPLLLTNVPFAAIHYASYRRLQALGRDYADGWTLNLVAGSLASTAATVATQPFDALRARAMLDLPMPRSLQGLFAGFVPRLAKRPLQTTLIWALFEDLDKRLRTL</sequence>
<evidence type="ECO:0000256" key="2">
    <source>
        <dbReference type="ARBA" id="ARBA00022448"/>
    </source>
</evidence>
<evidence type="ECO:0000256" key="4">
    <source>
        <dbReference type="ARBA" id="ARBA00022737"/>
    </source>
</evidence>
<dbReference type="PRINTS" id="PR00926">
    <property type="entry name" value="MITOCARRIER"/>
</dbReference>
<evidence type="ECO:0000313" key="9">
    <source>
        <dbReference type="Proteomes" id="UP000789595"/>
    </source>
</evidence>
<evidence type="ECO:0000313" key="8">
    <source>
        <dbReference type="EMBL" id="CAH0365994.1"/>
    </source>
</evidence>
<gene>
    <name evidence="8" type="ORF">PECAL_1P24620</name>
</gene>
<name>A0A8J2WSX7_9STRA</name>
<dbReference type="GO" id="GO:0005739">
    <property type="term" value="C:mitochondrion"/>
    <property type="evidence" value="ECO:0007669"/>
    <property type="project" value="TreeGrafter"/>
</dbReference>
<dbReference type="AlphaFoldDB" id="A0A8J2WSX7"/>
<keyword evidence="3 6" id="KW-0812">Transmembrane</keyword>
<evidence type="ECO:0000256" key="1">
    <source>
        <dbReference type="ARBA" id="ARBA00004141"/>
    </source>
</evidence>
<dbReference type="Pfam" id="PF00153">
    <property type="entry name" value="Mito_carr"/>
    <property type="match status" value="2"/>
</dbReference>
<proteinExistence type="inferred from homology"/>
<organism evidence="8 9">
    <name type="scientific">Pelagomonas calceolata</name>
    <dbReference type="NCBI Taxonomy" id="35677"/>
    <lineage>
        <taxon>Eukaryota</taxon>
        <taxon>Sar</taxon>
        <taxon>Stramenopiles</taxon>
        <taxon>Ochrophyta</taxon>
        <taxon>Pelagophyceae</taxon>
        <taxon>Pelagomonadales</taxon>
        <taxon>Pelagomonadaceae</taxon>
        <taxon>Pelagomonas</taxon>
    </lineage>
</organism>
<comment type="similarity">
    <text evidence="7">Belongs to the mitochondrial carrier (TC 2.A.29) family.</text>
</comment>
<dbReference type="InterPro" id="IPR018108">
    <property type="entry name" value="MCP_transmembrane"/>
</dbReference>
<dbReference type="SUPFAM" id="SSF103506">
    <property type="entry name" value="Mitochondrial carrier"/>
    <property type="match status" value="1"/>
</dbReference>
<dbReference type="Proteomes" id="UP000789595">
    <property type="component" value="Unassembled WGS sequence"/>
</dbReference>
<accession>A0A8J2WSX7</accession>
<keyword evidence="9" id="KW-1185">Reference proteome</keyword>
<reference evidence="8" key="1">
    <citation type="submission" date="2021-11" db="EMBL/GenBank/DDBJ databases">
        <authorList>
            <consortium name="Genoscope - CEA"/>
            <person name="William W."/>
        </authorList>
    </citation>
    <scope>NUCLEOTIDE SEQUENCE</scope>
</reference>
<evidence type="ECO:0000256" key="5">
    <source>
        <dbReference type="ARBA" id="ARBA00023136"/>
    </source>
</evidence>